<keyword evidence="2" id="KW-1133">Transmembrane helix</keyword>
<keyword evidence="2" id="KW-0812">Transmembrane</keyword>
<feature type="compositionally biased region" description="Basic and acidic residues" evidence="1">
    <location>
        <begin position="1"/>
        <end position="12"/>
    </location>
</feature>
<evidence type="ECO:0000313" key="3">
    <source>
        <dbReference type="EMBL" id="RZT87725.1"/>
    </source>
</evidence>
<proteinExistence type="predicted"/>
<feature type="transmembrane region" description="Helical" evidence="2">
    <location>
        <begin position="60"/>
        <end position="80"/>
    </location>
</feature>
<accession>A0A4Q7V0V0</accession>
<gene>
    <name evidence="3" type="ORF">EV383_4651</name>
</gene>
<feature type="transmembrane region" description="Helical" evidence="2">
    <location>
        <begin position="112"/>
        <end position="129"/>
    </location>
</feature>
<reference evidence="3 4" key="1">
    <citation type="submission" date="2019-02" db="EMBL/GenBank/DDBJ databases">
        <title>Sequencing the genomes of 1000 actinobacteria strains.</title>
        <authorList>
            <person name="Klenk H.-P."/>
        </authorList>
    </citation>
    <scope>NUCLEOTIDE SEQUENCE [LARGE SCALE GENOMIC DNA]</scope>
    <source>
        <strain evidence="3 4">DSM 45779</strain>
    </source>
</reference>
<protein>
    <submittedName>
        <fullName evidence="3">Uncharacterized protein DUF4233</fullName>
    </submittedName>
</protein>
<dbReference type="InterPro" id="IPR025327">
    <property type="entry name" value="DUF4233"/>
</dbReference>
<keyword evidence="4" id="KW-1185">Reference proteome</keyword>
<evidence type="ECO:0000313" key="4">
    <source>
        <dbReference type="Proteomes" id="UP000291591"/>
    </source>
</evidence>
<sequence length="145" mass="15366">MSESANDEHDPAGPDDGAGGVRPPATDPMKGIRGIFAATLILESIVVLLALLVLPKFGEGATAVGVTTMLLIALAMILASGLQRKSYGLNVALALQVITIVAGFWLVTGLGIMGVVFAIVWGILLWMRWDVRRKMERGLLPSQQS</sequence>
<comment type="caution">
    <text evidence="3">The sequence shown here is derived from an EMBL/GenBank/DDBJ whole genome shotgun (WGS) entry which is preliminary data.</text>
</comment>
<dbReference type="AlphaFoldDB" id="A0A4Q7V0V0"/>
<organism evidence="3 4">
    <name type="scientific">Pseudonocardia sediminis</name>
    <dbReference type="NCBI Taxonomy" id="1397368"/>
    <lineage>
        <taxon>Bacteria</taxon>
        <taxon>Bacillati</taxon>
        <taxon>Actinomycetota</taxon>
        <taxon>Actinomycetes</taxon>
        <taxon>Pseudonocardiales</taxon>
        <taxon>Pseudonocardiaceae</taxon>
        <taxon>Pseudonocardia</taxon>
    </lineage>
</organism>
<keyword evidence="2" id="KW-0472">Membrane</keyword>
<dbReference type="EMBL" id="SHKL01000001">
    <property type="protein sequence ID" value="RZT87725.1"/>
    <property type="molecule type" value="Genomic_DNA"/>
</dbReference>
<dbReference type="Proteomes" id="UP000291591">
    <property type="component" value="Unassembled WGS sequence"/>
</dbReference>
<dbReference type="Pfam" id="PF14017">
    <property type="entry name" value="DUF4233"/>
    <property type="match status" value="1"/>
</dbReference>
<dbReference type="RefSeq" id="WP_242623254.1">
    <property type="nucleotide sequence ID" value="NZ_SHKL01000001.1"/>
</dbReference>
<feature type="transmembrane region" description="Helical" evidence="2">
    <location>
        <begin position="35"/>
        <end position="54"/>
    </location>
</feature>
<evidence type="ECO:0000256" key="1">
    <source>
        <dbReference type="SAM" id="MobiDB-lite"/>
    </source>
</evidence>
<name>A0A4Q7V0V0_PSEST</name>
<evidence type="ECO:0000256" key="2">
    <source>
        <dbReference type="SAM" id="Phobius"/>
    </source>
</evidence>
<feature type="region of interest" description="Disordered" evidence="1">
    <location>
        <begin position="1"/>
        <end position="23"/>
    </location>
</feature>